<feature type="region of interest" description="Disordered" evidence="1">
    <location>
        <begin position="356"/>
        <end position="381"/>
    </location>
</feature>
<feature type="region of interest" description="Disordered" evidence="1">
    <location>
        <begin position="739"/>
        <end position="765"/>
    </location>
</feature>
<dbReference type="AlphaFoldDB" id="A0AA39YR21"/>
<feature type="region of interest" description="Disordered" evidence="1">
    <location>
        <begin position="450"/>
        <end position="473"/>
    </location>
</feature>
<feature type="compositionally biased region" description="Basic and acidic residues" evidence="1">
    <location>
        <begin position="739"/>
        <end position="752"/>
    </location>
</feature>
<reference evidence="2" key="1">
    <citation type="submission" date="2023-06" db="EMBL/GenBank/DDBJ databases">
        <title>Genome-scale phylogeny and comparative genomics of the fungal order Sordariales.</title>
        <authorList>
            <consortium name="Lawrence Berkeley National Laboratory"/>
            <person name="Hensen N."/>
            <person name="Bonometti L."/>
            <person name="Westerberg I."/>
            <person name="Brannstrom I.O."/>
            <person name="Guillou S."/>
            <person name="Cros-Aarteil S."/>
            <person name="Calhoun S."/>
            <person name="Haridas S."/>
            <person name="Kuo A."/>
            <person name="Mondo S."/>
            <person name="Pangilinan J."/>
            <person name="Riley R."/>
            <person name="Labutti K."/>
            <person name="Andreopoulos B."/>
            <person name="Lipzen A."/>
            <person name="Chen C."/>
            <person name="Yanf M."/>
            <person name="Daum C."/>
            <person name="Ng V."/>
            <person name="Clum A."/>
            <person name="Steindorff A."/>
            <person name="Ohm R."/>
            <person name="Martin F."/>
            <person name="Silar P."/>
            <person name="Natvig D."/>
            <person name="Lalanne C."/>
            <person name="Gautier V."/>
            <person name="Ament-Velasquez S.L."/>
            <person name="Kruys A."/>
            <person name="Hutchinson M.I."/>
            <person name="Powell A.J."/>
            <person name="Barry K."/>
            <person name="Miller A.N."/>
            <person name="Grigoriev I.V."/>
            <person name="Debuchy R."/>
            <person name="Gladieux P."/>
            <person name="Thoren M.H."/>
            <person name="Johannesson H."/>
        </authorList>
    </citation>
    <scope>NUCLEOTIDE SEQUENCE</scope>
    <source>
        <strain evidence="2">SMH2532-1</strain>
    </source>
</reference>
<feature type="compositionally biased region" description="Basic residues" evidence="1">
    <location>
        <begin position="566"/>
        <end position="579"/>
    </location>
</feature>
<feature type="compositionally biased region" description="Basic residues" evidence="1">
    <location>
        <begin position="965"/>
        <end position="976"/>
    </location>
</feature>
<feature type="region of interest" description="Disordered" evidence="1">
    <location>
        <begin position="554"/>
        <end position="651"/>
    </location>
</feature>
<organism evidence="2 3">
    <name type="scientific">Cercophora newfieldiana</name>
    <dbReference type="NCBI Taxonomy" id="92897"/>
    <lineage>
        <taxon>Eukaryota</taxon>
        <taxon>Fungi</taxon>
        <taxon>Dikarya</taxon>
        <taxon>Ascomycota</taxon>
        <taxon>Pezizomycotina</taxon>
        <taxon>Sordariomycetes</taxon>
        <taxon>Sordariomycetidae</taxon>
        <taxon>Sordariales</taxon>
        <taxon>Lasiosphaeriaceae</taxon>
        <taxon>Cercophora</taxon>
    </lineage>
</organism>
<dbReference type="Proteomes" id="UP001174936">
    <property type="component" value="Unassembled WGS sequence"/>
</dbReference>
<proteinExistence type="predicted"/>
<feature type="region of interest" description="Disordered" evidence="1">
    <location>
        <begin position="395"/>
        <end position="422"/>
    </location>
</feature>
<feature type="compositionally biased region" description="Polar residues" evidence="1">
    <location>
        <begin position="582"/>
        <end position="612"/>
    </location>
</feature>
<protein>
    <submittedName>
        <fullName evidence="2">Uncharacterized protein</fullName>
    </submittedName>
</protein>
<feature type="compositionally biased region" description="Low complexity" evidence="1">
    <location>
        <begin position="949"/>
        <end position="964"/>
    </location>
</feature>
<feature type="compositionally biased region" description="Polar residues" evidence="1">
    <location>
        <begin position="830"/>
        <end position="845"/>
    </location>
</feature>
<sequence>MLLPVPNQRCHRLRASPLANYTLEVLSMSSVECHQTHLSLTKFTSQTGRLPPLRPCLTSTFTMDHLQWQEHTLVTTKVACLYSPLEICLLLDRSGTWKAKIRSRTFLLLPGRRCLITKATLCPYIHHPGQHGHQPGHPGAPPMVGPGPYMFNPYSQPEGRGSGIADNHPPFPQDLPHMHMMHPPAPIWVNPAQPPYGPWAIPMPPYQAHPHHPVPSSYVPQDMIAPAIQPPSQHQEAPKAKPFAPQHVSRQTSPQAGDAGNVTVRLPSTSPEPTGETVERSLKTYPQSGTGVFTEGMRLMCDRPISASEVIRRNTDASSDEAPVSLDATMVEQLTNQQLQTPAICKEVSTVCEGANPGIEDEANKGRLPDNTTGSEGKSGDPAIVARASLCASPEIAGSTSSRSTVASSSNPLPQDLQPVSQPRQVSQDIRLDPDFQEQMNTVIRHKPNHQSRLPSQWMTPHHSNGYSQPSSHEEYHIPINGPREYGAYPVMVDYNVPFVYQGFQSPPVPPPMESSVEIHDFLYGGLFPHPPIYGYSAGEGDGVSQNLNPVYDQHVGEAGQPIGKTKAKRKTKAKKKGVGSRSRTPSVSVNGGQVPQSNDLCIQNGRVSSANGELGDAPVNRAETGGVADANATEPKQKGKKNKPKKTLLPSEGACESLETPAAPECTDLGVETQVQPSQHAEAKSASSLQTAVEGIEDKMGVLRVSKKSRGKAGVSHLENLFLPENEIVKTVAIHTDKSTNHERTSSKDINPHGSFTGLPTSFDPWPRLPNLQSSPKAKSALPKVVVRSPDTSNPAPAILADTLHVGLHMKRPSGASHRTNDSFFTAASRLSSRENTPPSNDESPPTPQIRSECMTKAPSEWHASPPITPTIALPISLTDARIDTPSTAMLSGDASPPPRTTMGGMDPSSGGDGNDAIAAPMINTDGPQPLSGPVMAPETLRVVVGETTTTAAGEETTGVVKTSKSKKKKNKKKQQQISQHQG</sequence>
<keyword evidence="3" id="KW-1185">Reference proteome</keyword>
<feature type="region of interest" description="Disordered" evidence="1">
    <location>
        <begin position="230"/>
        <end position="290"/>
    </location>
</feature>
<feature type="region of interest" description="Disordered" evidence="1">
    <location>
        <begin position="949"/>
        <end position="984"/>
    </location>
</feature>
<accession>A0AA39YR21</accession>
<evidence type="ECO:0000313" key="3">
    <source>
        <dbReference type="Proteomes" id="UP001174936"/>
    </source>
</evidence>
<feature type="region of interest" description="Disordered" evidence="1">
    <location>
        <begin position="830"/>
        <end position="853"/>
    </location>
</feature>
<gene>
    <name evidence="2" type="ORF">B0T16DRAFT_18834</name>
</gene>
<feature type="compositionally biased region" description="Polar residues" evidence="1">
    <location>
        <begin position="451"/>
        <end position="471"/>
    </location>
</feature>
<evidence type="ECO:0000256" key="1">
    <source>
        <dbReference type="SAM" id="MobiDB-lite"/>
    </source>
</evidence>
<comment type="caution">
    <text evidence="2">The sequence shown here is derived from an EMBL/GenBank/DDBJ whole genome shotgun (WGS) entry which is preliminary data.</text>
</comment>
<feature type="compositionally biased region" description="Low complexity" evidence="1">
    <location>
        <begin position="399"/>
        <end position="410"/>
    </location>
</feature>
<dbReference type="EMBL" id="JAULSV010000001">
    <property type="protein sequence ID" value="KAK0655800.1"/>
    <property type="molecule type" value="Genomic_DNA"/>
</dbReference>
<evidence type="ECO:0000313" key="2">
    <source>
        <dbReference type="EMBL" id="KAK0655800.1"/>
    </source>
</evidence>
<name>A0AA39YR21_9PEZI</name>